<dbReference type="Gramene" id="LPERR03G32390.1">
    <property type="protein sequence ID" value="LPERR03G32390.1"/>
    <property type="gene ID" value="LPERR03G32390"/>
</dbReference>
<reference evidence="2" key="2">
    <citation type="submission" date="2013-12" db="EMBL/GenBank/DDBJ databases">
        <authorList>
            <person name="Yu Y."/>
            <person name="Lee S."/>
            <person name="de Baynast K."/>
            <person name="Wissotski M."/>
            <person name="Liu L."/>
            <person name="Talag J."/>
            <person name="Goicoechea J."/>
            <person name="Angelova A."/>
            <person name="Jetty R."/>
            <person name="Kudrna D."/>
            <person name="Golser W."/>
            <person name="Rivera L."/>
            <person name="Zhang J."/>
            <person name="Wing R."/>
        </authorList>
    </citation>
    <scope>NUCLEOTIDE SEQUENCE</scope>
</reference>
<evidence type="ECO:0000313" key="1">
    <source>
        <dbReference type="EnsemblPlants" id="LPERR03G32390.1"/>
    </source>
</evidence>
<organism evidence="1 2">
    <name type="scientific">Leersia perrieri</name>
    <dbReference type="NCBI Taxonomy" id="77586"/>
    <lineage>
        <taxon>Eukaryota</taxon>
        <taxon>Viridiplantae</taxon>
        <taxon>Streptophyta</taxon>
        <taxon>Embryophyta</taxon>
        <taxon>Tracheophyta</taxon>
        <taxon>Spermatophyta</taxon>
        <taxon>Magnoliopsida</taxon>
        <taxon>Liliopsida</taxon>
        <taxon>Poales</taxon>
        <taxon>Poaceae</taxon>
        <taxon>BOP clade</taxon>
        <taxon>Oryzoideae</taxon>
        <taxon>Oryzeae</taxon>
        <taxon>Oryzinae</taxon>
        <taxon>Leersia</taxon>
    </lineage>
</organism>
<dbReference type="Proteomes" id="UP000032180">
    <property type="component" value="Chromosome 3"/>
</dbReference>
<reference evidence="1 2" key="1">
    <citation type="submission" date="2012-08" db="EMBL/GenBank/DDBJ databases">
        <title>Oryza genome evolution.</title>
        <authorList>
            <person name="Wing R.A."/>
        </authorList>
    </citation>
    <scope>NUCLEOTIDE SEQUENCE</scope>
</reference>
<reference evidence="1" key="3">
    <citation type="submission" date="2015-04" db="UniProtKB">
        <authorList>
            <consortium name="EnsemblPlants"/>
        </authorList>
    </citation>
    <scope>IDENTIFICATION</scope>
</reference>
<keyword evidence="2" id="KW-1185">Reference proteome</keyword>
<dbReference type="HOGENOM" id="CLU_2925928_0_0_1"/>
<name>A0A0D9W0G0_9ORYZ</name>
<sequence>MLNPNRSHQNTRIDGKLFLRALGKKRDHAMMYERVSGDNLALMRERHIWPTDDTNTEKIGS</sequence>
<dbReference type="EnsemblPlants" id="LPERR03G32390.1">
    <property type="protein sequence ID" value="LPERR03G32390.1"/>
    <property type="gene ID" value="LPERR03G32390"/>
</dbReference>
<dbReference type="STRING" id="77586.A0A0D9W0G0"/>
<proteinExistence type="predicted"/>
<evidence type="ECO:0000313" key="2">
    <source>
        <dbReference type="Proteomes" id="UP000032180"/>
    </source>
</evidence>
<accession>A0A0D9W0G0</accession>
<dbReference type="AlphaFoldDB" id="A0A0D9W0G0"/>
<protein>
    <submittedName>
        <fullName evidence="1">Uncharacterized protein</fullName>
    </submittedName>
</protein>